<comment type="similarity">
    <text evidence="9">Belongs to the TatB family.</text>
</comment>
<dbReference type="Gene3D" id="1.20.5.3310">
    <property type="match status" value="1"/>
</dbReference>
<accession>A0A7R6PM06</accession>
<dbReference type="InterPro" id="IPR018448">
    <property type="entry name" value="TatB"/>
</dbReference>
<name>A0A7R6PM06_9BACT</name>
<evidence type="ECO:0000256" key="6">
    <source>
        <dbReference type="ARBA" id="ARBA00022989"/>
    </source>
</evidence>
<dbReference type="GO" id="GO:0043953">
    <property type="term" value="P:protein transport by the Tat complex"/>
    <property type="evidence" value="ECO:0007669"/>
    <property type="project" value="UniProtKB-UniRule"/>
</dbReference>
<keyword evidence="8 9" id="KW-0472">Membrane</keyword>
<comment type="subcellular location">
    <subcellularLocation>
        <location evidence="9">Cell membrane</location>
        <topology evidence="9">Single-pass membrane protein</topology>
    </subcellularLocation>
    <subcellularLocation>
        <location evidence="1">Membrane</location>
        <topology evidence="1">Single-pass membrane protein</topology>
    </subcellularLocation>
</comment>
<dbReference type="KEGG" id="thyd:TTHT_0418"/>
<dbReference type="Proteomes" id="UP000595564">
    <property type="component" value="Chromosome"/>
</dbReference>
<evidence type="ECO:0000256" key="10">
    <source>
        <dbReference type="SAM" id="MobiDB-lite"/>
    </source>
</evidence>
<dbReference type="GO" id="GO:0008320">
    <property type="term" value="F:protein transmembrane transporter activity"/>
    <property type="evidence" value="ECO:0007669"/>
    <property type="project" value="UniProtKB-UniRule"/>
</dbReference>
<organism evidence="11 12">
    <name type="scientific">Thermotomaculum hydrothermale</name>
    <dbReference type="NCBI Taxonomy" id="981385"/>
    <lineage>
        <taxon>Bacteria</taxon>
        <taxon>Pseudomonadati</taxon>
        <taxon>Acidobacteriota</taxon>
        <taxon>Holophagae</taxon>
        <taxon>Thermotomaculales</taxon>
        <taxon>Thermotomaculaceae</taxon>
        <taxon>Thermotomaculum</taxon>
    </lineage>
</organism>
<keyword evidence="2 9" id="KW-0813">Transport</keyword>
<feature type="region of interest" description="Disordered" evidence="10">
    <location>
        <begin position="90"/>
        <end position="128"/>
    </location>
</feature>
<evidence type="ECO:0000256" key="7">
    <source>
        <dbReference type="ARBA" id="ARBA00023010"/>
    </source>
</evidence>
<dbReference type="RefSeq" id="WP_201328354.1">
    <property type="nucleotide sequence ID" value="NZ_AP017470.1"/>
</dbReference>
<dbReference type="PANTHER" id="PTHR33162">
    <property type="entry name" value="SEC-INDEPENDENT PROTEIN TRANSLOCASE PROTEIN TATA, CHLOROPLASTIC"/>
    <property type="match status" value="1"/>
</dbReference>
<dbReference type="AlphaFoldDB" id="A0A7R6PM06"/>
<keyword evidence="12" id="KW-1185">Reference proteome</keyword>
<evidence type="ECO:0000256" key="3">
    <source>
        <dbReference type="ARBA" id="ARBA00022475"/>
    </source>
</evidence>
<evidence type="ECO:0000256" key="8">
    <source>
        <dbReference type="ARBA" id="ARBA00023136"/>
    </source>
</evidence>
<keyword evidence="4 9" id="KW-0812">Transmembrane</keyword>
<keyword evidence="5 9" id="KW-0653">Protein transport</keyword>
<dbReference type="HAMAP" id="MF_00237">
    <property type="entry name" value="TatB"/>
    <property type="match status" value="1"/>
</dbReference>
<keyword evidence="6 9" id="KW-1133">Transmembrane helix</keyword>
<reference evidence="11 12" key="1">
    <citation type="journal article" date="2012" name="Extremophiles">
        <title>Thermotomaculum hydrothermale gen. nov., sp. nov., a novel heterotrophic thermophile within the phylum Acidobacteria from a deep-sea hydrothermal vent chimney in the Southern Okinawa Trough.</title>
        <authorList>
            <person name="Izumi H."/>
            <person name="Nunoura T."/>
            <person name="Miyazaki M."/>
            <person name="Mino S."/>
            <person name="Toki T."/>
            <person name="Takai K."/>
            <person name="Sako Y."/>
            <person name="Sawabe T."/>
            <person name="Nakagawa S."/>
        </authorList>
    </citation>
    <scope>NUCLEOTIDE SEQUENCE [LARGE SCALE GENOMIC DNA]</scope>
    <source>
        <strain evidence="11 12">AC55</strain>
    </source>
</reference>
<keyword evidence="3 9" id="KW-1003">Cell membrane</keyword>
<keyword evidence="7 9" id="KW-0811">Translocation</keyword>
<dbReference type="PRINTS" id="PR01506">
    <property type="entry name" value="TATBPROTEIN"/>
</dbReference>
<evidence type="ECO:0000313" key="12">
    <source>
        <dbReference type="Proteomes" id="UP000595564"/>
    </source>
</evidence>
<evidence type="ECO:0000313" key="11">
    <source>
        <dbReference type="EMBL" id="BBB32018.1"/>
    </source>
</evidence>
<dbReference type="NCBIfam" id="TIGR01410">
    <property type="entry name" value="tatB"/>
    <property type="match status" value="1"/>
</dbReference>
<protein>
    <recommendedName>
        <fullName evidence="9">Sec-independent protein translocase protein TatB homolog</fullName>
    </recommendedName>
</protein>
<proteinExistence type="inferred from homology"/>
<dbReference type="PANTHER" id="PTHR33162:SF1">
    <property type="entry name" value="SEC-INDEPENDENT PROTEIN TRANSLOCASE PROTEIN TATA, CHLOROPLASTIC"/>
    <property type="match status" value="1"/>
</dbReference>
<evidence type="ECO:0000256" key="9">
    <source>
        <dbReference type="HAMAP-Rule" id="MF_00237"/>
    </source>
</evidence>
<evidence type="ECO:0000256" key="5">
    <source>
        <dbReference type="ARBA" id="ARBA00022927"/>
    </source>
</evidence>
<evidence type="ECO:0000256" key="1">
    <source>
        <dbReference type="ARBA" id="ARBA00004167"/>
    </source>
</evidence>
<dbReference type="InterPro" id="IPR003369">
    <property type="entry name" value="TatA/B/E"/>
</dbReference>
<gene>
    <name evidence="11" type="primary">tatB</name>
    <name evidence="11" type="ORF">TTHT_0418</name>
</gene>
<evidence type="ECO:0000256" key="2">
    <source>
        <dbReference type="ARBA" id="ARBA00022448"/>
    </source>
</evidence>
<dbReference type="GO" id="GO:0033281">
    <property type="term" value="C:TAT protein transport complex"/>
    <property type="evidence" value="ECO:0007669"/>
    <property type="project" value="UniProtKB-UniRule"/>
</dbReference>
<dbReference type="EMBL" id="AP017470">
    <property type="protein sequence ID" value="BBB32018.1"/>
    <property type="molecule type" value="Genomic_DNA"/>
</dbReference>
<sequence length="128" mass="14743">MFGIGFGELLLLLVIALIVFGPEKLPEVAKTLGKFYRQVRDYSDSLRETVERELNLEEFKKLNNIPDEVSQLVLPKEEVERRKKEVLERLKRKQAESEENGISPEKSEQASNINLDDGNNGGRKEREE</sequence>
<dbReference type="Pfam" id="PF02416">
    <property type="entry name" value="TatA_B_E"/>
    <property type="match status" value="1"/>
</dbReference>
<evidence type="ECO:0000256" key="4">
    <source>
        <dbReference type="ARBA" id="ARBA00022692"/>
    </source>
</evidence>